<evidence type="ECO:0000313" key="4">
    <source>
        <dbReference type="Proteomes" id="UP000186684"/>
    </source>
</evidence>
<dbReference type="Proteomes" id="UP000186684">
    <property type="component" value="Unassembled WGS sequence"/>
</dbReference>
<gene>
    <name evidence="3" type="ORF">SAMN05421759_1097</name>
</gene>
<protein>
    <submittedName>
        <fullName evidence="3">Uncharacterized protein</fullName>
    </submittedName>
</protein>
<dbReference type="OrthoDB" id="8477119at2"/>
<organism evidence="3 4">
    <name type="scientific">Roseivivax lentus</name>
    <dbReference type="NCBI Taxonomy" id="633194"/>
    <lineage>
        <taxon>Bacteria</taxon>
        <taxon>Pseudomonadati</taxon>
        <taxon>Pseudomonadota</taxon>
        <taxon>Alphaproteobacteria</taxon>
        <taxon>Rhodobacterales</taxon>
        <taxon>Roseobacteraceae</taxon>
        <taxon>Roseivivax</taxon>
    </lineage>
</organism>
<feature type="region of interest" description="Disordered" evidence="2">
    <location>
        <begin position="294"/>
        <end position="329"/>
    </location>
</feature>
<feature type="compositionally biased region" description="Basic and acidic residues" evidence="2">
    <location>
        <begin position="302"/>
        <end position="321"/>
    </location>
</feature>
<dbReference type="EMBL" id="FTOQ01000009">
    <property type="protein sequence ID" value="SIS99308.1"/>
    <property type="molecule type" value="Genomic_DNA"/>
</dbReference>
<evidence type="ECO:0000256" key="2">
    <source>
        <dbReference type="SAM" id="MobiDB-lite"/>
    </source>
</evidence>
<feature type="coiled-coil region" evidence="1">
    <location>
        <begin position="168"/>
        <end position="195"/>
    </location>
</feature>
<proteinExistence type="predicted"/>
<dbReference type="RefSeq" id="WP_143526205.1">
    <property type="nucleotide sequence ID" value="NZ_FTOQ01000009.1"/>
</dbReference>
<keyword evidence="4" id="KW-1185">Reference proteome</keyword>
<accession>A0A1N7NM49</accession>
<evidence type="ECO:0000313" key="3">
    <source>
        <dbReference type="EMBL" id="SIS99308.1"/>
    </source>
</evidence>
<dbReference type="AlphaFoldDB" id="A0A1N7NM49"/>
<reference evidence="4" key="1">
    <citation type="submission" date="2017-01" db="EMBL/GenBank/DDBJ databases">
        <authorList>
            <person name="Varghese N."/>
            <person name="Submissions S."/>
        </authorList>
    </citation>
    <scope>NUCLEOTIDE SEQUENCE [LARGE SCALE GENOMIC DNA]</scope>
    <source>
        <strain evidence="4">DSM 29430</strain>
    </source>
</reference>
<name>A0A1N7NM49_9RHOB</name>
<evidence type="ECO:0000256" key="1">
    <source>
        <dbReference type="SAM" id="Coils"/>
    </source>
</evidence>
<sequence length="329" mass="38231">MPRTYETATPTDSDAIRKERSGVIHQIERTPETLKRLRERQNENTSFEQERDHLRSEMGFQRHRQFVAAQAMDRIHALELQAINNFRLEDILAAKNKDVNQAMYEEICRIENSYINQLITLDNIPGADFSDQRGLSRINLIKFFLSKTELCYLKGEKLNSDNLDHHILSDTELRLNDIKKQIRQLFNEAREVGRNDEKTFQAFKADLAELTAQSTEQEAPLPDRAPELYKDREHRSEKPEAFLERVYVGLTGTSERPAKIVRSHIKAWDKSLYEALYKRRDKIENFDVLLPPSQGRSISDLSRSDAEIVTKQRSASREGMARLRSNTSP</sequence>
<keyword evidence="1" id="KW-0175">Coiled coil</keyword>